<feature type="compositionally biased region" description="Polar residues" evidence="1">
    <location>
        <begin position="1323"/>
        <end position="1336"/>
    </location>
</feature>
<reference evidence="3" key="1">
    <citation type="submission" date="2021-01" db="UniProtKB">
        <authorList>
            <consortium name="EnsemblMetazoa"/>
        </authorList>
    </citation>
    <scope>IDENTIFICATION</scope>
</reference>
<feature type="compositionally biased region" description="Basic and acidic residues" evidence="1">
    <location>
        <begin position="592"/>
        <end position="601"/>
    </location>
</feature>
<evidence type="ECO:0000313" key="3">
    <source>
        <dbReference type="EnsemblMetazoa" id="CLYHEMP011970.1"/>
    </source>
</evidence>
<feature type="region of interest" description="Disordered" evidence="1">
    <location>
        <begin position="1292"/>
        <end position="1380"/>
    </location>
</feature>
<feature type="region of interest" description="Disordered" evidence="1">
    <location>
        <begin position="431"/>
        <end position="454"/>
    </location>
</feature>
<keyword evidence="2" id="KW-0472">Membrane</keyword>
<feature type="region of interest" description="Disordered" evidence="1">
    <location>
        <begin position="190"/>
        <end position="263"/>
    </location>
</feature>
<evidence type="ECO:0000313" key="4">
    <source>
        <dbReference type="Proteomes" id="UP000594262"/>
    </source>
</evidence>
<evidence type="ECO:0000256" key="1">
    <source>
        <dbReference type="SAM" id="MobiDB-lite"/>
    </source>
</evidence>
<feature type="compositionally biased region" description="Polar residues" evidence="1">
    <location>
        <begin position="1111"/>
        <end position="1133"/>
    </location>
</feature>
<feature type="compositionally biased region" description="Low complexity" evidence="1">
    <location>
        <begin position="235"/>
        <end position="248"/>
    </location>
</feature>
<sequence>MYKCFHTVCFIQSIFLFFSDKIIRKNDGKSHCENLEMDLKWYNANKTLILYTFSFTTLYFLFGFLWTIVLLITLELLENNLEFNINTEHSSQIEEEQQRNTVRIKFSRKYTLNREFMNNTDMFGAKEQQQKSKYNLNGDAKPSLMTLIKHGSRSHNKENREKQQPLLAVVKNNLHLRRSQELSNISKSPLYKNLIPSGSPRNTSFGKRSSVSSIRSPSIHGNSGWLQSPKAPYQSPVMSPSVSLSRSSIYDQKGPIESPTPSTGSLEVHGSYFINKSLLHSNLVEEEQFSLVNSQFNSPRNSLSNFTSSNDSFRRTEKAPILDETSTEAVMSILKEKSKRKRIHSEVPTEDEQRHSQSDETSRKKIKFDRLDDTMDDLLPRQSSSATTSTTRKRINSKNVIITKKRLASIGVQCDEVRPKKVYVDMEWSEKEATTAAATNASKKRSKYGLSDEQTDEMLGDELEESPLPKKKLIITDSTKTESRSEATFSQDKSKVTFDPNITSKGIQDEIDFHRTPMKQHESIKEIKQSSALKSLKSPYKKLFHTFPSNLTPGSAEKRRKHPVYFTAKIDVDDIQSNREEFGDRGASLKAFRMDQEEAQRRASSMLGDDETDGAPSSESTSSTIKAFTALQQPPATTSSLPTFKITTTTSLASDPPPKSTIAANKLSFSFSVQPPTLATSTITSTATIPPTTSKEDKITPKKSVTFSSVVNYSIVPASASSSTTTPATGFSFNTPVVSTSQPAPSIGFSFNKPATDSTAQTGFKIPQPATTTSTRALNFDLGNKNTAGISAASLQSAANQSKSVPPPSILNTSVPAPSFSFGAKPASASVTSQPVTGFNLPSSTPVLPSFAAATATANVPSIPTFGSTSIQASSAPSANPIPSFSLPSNTSTTASASVFGTTSTATANPPVPSFNFGASAKPGPALGAPALSTSQPAAATQASIFGNTAKLASSGFSFNATAASTATTNTGFSFGATSQTSAPSSQSVFGTQPPSTLSVFAAAPTTTTAASANIFGNQVTQNVFAAAVSTTTTASTNIFGNTQTQNVFAAAALSTTASNAPAATTNIFGNQQPSSQNGFPPSAAPVANSVFGKPAAQTTGGFNFSNTTNKPASSTGFSFGTPNSQTTSGAVFGAPQNQTTAFQTASSAPVFGQTTTTTQSSTIFGKPTATTTPFGQTQNSAGSVFGQPSSAASVFGAQPASTNNVFGNAQNSTASVFGNTSSAAPTPFGSSTNTAGSVFGNTSNAPVANPFGQASKPATNPTSGGFNFGGASTGNAQPSFNFGGASSSTNNNVFGAPSTPAKPSFNFGGGAQPSFGGGAPSTPSFGTPQQPSFGTPQPFGAGTPSFNSPAAPAGGGFTIGASGNQSGRQTQRARRRIKR</sequence>
<keyword evidence="4" id="KW-1185">Reference proteome</keyword>
<keyword evidence="2" id="KW-1133">Transmembrane helix</keyword>
<keyword evidence="2" id="KW-0812">Transmembrane</keyword>
<feature type="region of interest" description="Disordered" evidence="1">
    <location>
        <begin position="479"/>
        <end position="501"/>
    </location>
</feature>
<feature type="compositionally biased region" description="Polar residues" evidence="1">
    <location>
        <begin position="1070"/>
        <end position="1080"/>
    </location>
</feature>
<dbReference type="EnsemblMetazoa" id="CLYHEMT011970.1">
    <property type="protein sequence ID" value="CLYHEMP011970.1"/>
    <property type="gene ID" value="CLYHEMG011970"/>
</dbReference>
<proteinExistence type="predicted"/>
<feature type="region of interest" description="Disordered" evidence="1">
    <location>
        <begin position="335"/>
        <end position="393"/>
    </location>
</feature>
<evidence type="ECO:0000256" key="2">
    <source>
        <dbReference type="SAM" id="Phobius"/>
    </source>
</evidence>
<feature type="compositionally biased region" description="Low complexity" evidence="1">
    <location>
        <begin position="1101"/>
        <end position="1110"/>
    </location>
</feature>
<feature type="region of interest" description="Disordered" evidence="1">
    <location>
        <begin position="1101"/>
        <end position="1133"/>
    </location>
</feature>
<protein>
    <submittedName>
        <fullName evidence="3">Uncharacterized protein</fullName>
    </submittedName>
</protein>
<organism evidence="3 4">
    <name type="scientific">Clytia hemisphaerica</name>
    <dbReference type="NCBI Taxonomy" id="252671"/>
    <lineage>
        <taxon>Eukaryota</taxon>
        <taxon>Metazoa</taxon>
        <taxon>Cnidaria</taxon>
        <taxon>Hydrozoa</taxon>
        <taxon>Hydroidolina</taxon>
        <taxon>Leptothecata</taxon>
        <taxon>Obeliida</taxon>
        <taxon>Clytiidae</taxon>
        <taxon>Clytia</taxon>
    </lineage>
</organism>
<feature type="compositionally biased region" description="Low complexity" evidence="1">
    <location>
        <begin position="208"/>
        <end position="219"/>
    </location>
</feature>
<name>A0A7M5V5X1_9CNID</name>
<dbReference type="Proteomes" id="UP000594262">
    <property type="component" value="Unplaced"/>
</dbReference>
<feature type="transmembrane region" description="Helical" evidence="2">
    <location>
        <begin position="48"/>
        <end position="74"/>
    </location>
</feature>
<dbReference type="OrthoDB" id="6022769at2759"/>
<accession>A0A7M5V5X1</accession>
<feature type="region of interest" description="Disordered" evidence="1">
    <location>
        <begin position="587"/>
        <end position="623"/>
    </location>
</feature>
<feature type="compositionally biased region" description="Basic and acidic residues" evidence="1">
    <location>
        <begin position="344"/>
        <end position="373"/>
    </location>
</feature>
<feature type="region of interest" description="Disordered" evidence="1">
    <location>
        <begin position="1070"/>
        <end position="1089"/>
    </location>
</feature>
<feature type="compositionally biased region" description="Gly residues" evidence="1">
    <location>
        <begin position="1308"/>
        <end position="1320"/>
    </location>
</feature>